<comment type="caution">
    <text evidence="1">The sequence shown here is derived from an EMBL/GenBank/DDBJ whole genome shotgun (WGS) entry which is preliminary data.</text>
</comment>
<gene>
    <name evidence="1" type="ORF">ACFQ1O_00880</name>
</gene>
<dbReference type="Proteomes" id="UP001596997">
    <property type="component" value="Unassembled WGS sequence"/>
</dbReference>
<evidence type="ECO:0000313" key="2">
    <source>
        <dbReference type="Proteomes" id="UP001596997"/>
    </source>
</evidence>
<keyword evidence="2" id="KW-1185">Reference proteome</keyword>
<reference evidence="2" key="1">
    <citation type="journal article" date="2019" name="Int. J. Syst. Evol. Microbiol.">
        <title>The Global Catalogue of Microorganisms (GCM) 10K type strain sequencing project: providing services to taxonomists for standard genome sequencing and annotation.</title>
        <authorList>
            <consortium name="The Broad Institute Genomics Platform"/>
            <consortium name="The Broad Institute Genome Sequencing Center for Infectious Disease"/>
            <person name="Wu L."/>
            <person name="Ma J."/>
        </authorList>
    </citation>
    <scope>NUCLEOTIDE SEQUENCE [LARGE SCALE GENOMIC DNA]</scope>
    <source>
        <strain evidence="2">CCUG 62114</strain>
    </source>
</reference>
<evidence type="ECO:0000313" key="1">
    <source>
        <dbReference type="EMBL" id="MFD0962552.1"/>
    </source>
</evidence>
<protein>
    <recommendedName>
        <fullName evidence="3">Piwi domain-containing protein</fullName>
    </recommendedName>
</protein>
<name>A0ABW3HYB5_9FLAO</name>
<sequence>MSNLPKKAFENSTKSFKKQFKSTLWYLFCKGKNFLVGDTWFTELWLINVSSKEYPVRIFFKTKIKVEILSISSSKFILGSIYDYKGKLVNEPKINSGGLININTILNNRYFKDKGLYNIYDSCMYPKPSIYGVLKNAYYYRKKQLIDDKPIDIIIPLQLINDFFFFSHSTKLNRCIINNTISESVKCLKDEIVDGKRVGVISQNRMEIAKSQALYYGRYFFTRDKAGKKAINQLRTDHLIRYKSGEKSVYFNSKIPFSFDVELDLIGQYIDEKTYLAFRIVGVNSPDKTPFFDIDKVVVSVLNDTRSVKTSQNKEAKLFTKVINKYTGIENNNEYNYSDQSGETYEIIEKKKADYSFNDIPENEVLPKDSNKFNYIIGKIVYGKEYKGGTVNLDGIFKEKGITKTNVEIVIYDLINWNHLIINTLIEICKNKGYEGVFLKLHSSHYTEIAYNEYNSDNNFDILSFTPSNVEKTFKFLLFKISSNNKTYYYFDKGVGTHSAFFSDLYFNEIKFSRLNAFLARVINHENLRWSKLYQNQKFKPEGIIVYQPLEHRENELKERLMKRLKF</sequence>
<dbReference type="EMBL" id="JBHTJM010000002">
    <property type="protein sequence ID" value="MFD0962552.1"/>
    <property type="molecule type" value="Genomic_DNA"/>
</dbReference>
<accession>A0ABW3HYB5</accession>
<proteinExistence type="predicted"/>
<evidence type="ECO:0008006" key="3">
    <source>
        <dbReference type="Google" id="ProtNLM"/>
    </source>
</evidence>
<organism evidence="1 2">
    <name type="scientific">Pseudofulvibacter geojedonensis</name>
    <dbReference type="NCBI Taxonomy" id="1123758"/>
    <lineage>
        <taxon>Bacteria</taxon>
        <taxon>Pseudomonadati</taxon>
        <taxon>Bacteroidota</taxon>
        <taxon>Flavobacteriia</taxon>
        <taxon>Flavobacteriales</taxon>
        <taxon>Flavobacteriaceae</taxon>
        <taxon>Pseudofulvibacter</taxon>
    </lineage>
</organism>
<dbReference type="RefSeq" id="WP_377712332.1">
    <property type="nucleotide sequence ID" value="NZ_JBHTJM010000002.1"/>
</dbReference>